<dbReference type="SUPFAM" id="SSF54909">
    <property type="entry name" value="Dimeric alpha+beta barrel"/>
    <property type="match status" value="1"/>
</dbReference>
<feature type="compositionally biased region" description="Pro residues" evidence="9">
    <location>
        <begin position="19"/>
        <end position="31"/>
    </location>
</feature>
<evidence type="ECO:0000256" key="1">
    <source>
        <dbReference type="ARBA" id="ARBA00001970"/>
    </source>
</evidence>
<dbReference type="GO" id="GO:0004601">
    <property type="term" value="F:peroxidase activity"/>
    <property type="evidence" value="ECO:0007669"/>
    <property type="project" value="UniProtKB-KW"/>
</dbReference>
<feature type="domain" description="Dyp-type peroxidase N-terminal" evidence="11">
    <location>
        <begin position="37"/>
        <end position="154"/>
    </location>
</feature>
<evidence type="ECO:0000256" key="5">
    <source>
        <dbReference type="ARBA" id="ARBA00022729"/>
    </source>
</evidence>
<dbReference type="InterPro" id="IPR011008">
    <property type="entry name" value="Dimeric_a/b-barrel"/>
</dbReference>
<keyword evidence="14" id="KW-1185">Reference proteome</keyword>
<dbReference type="NCBIfam" id="TIGR01413">
    <property type="entry name" value="Dyp_perox_fam"/>
    <property type="match status" value="1"/>
</dbReference>
<evidence type="ECO:0000313" key="14">
    <source>
        <dbReference type="Proteomes" id="UP000656042"/>
    </source>
</evidence>
<evidence type="ECO:0000256" key="10">
    <source>
        <dbReference type="SAM" id="SignalP"/>
    </source>
</evidence>
<evidence type="ECO:0000256" key="3">
    <source>
        <dbReference type="ARBA" id="ARBA00022617"/>
    </source>
</evidence>
<name>A0A8J3BXF0_9ACTN</name>
<evidence type="ECO:0000256" key="6">
    <source>
        <dbReference type="ARBA" id="ARBA00023002"/>
    </source>
</evidence>
<keyword evidence="6" id="KW-0560">Oxidoreductase</keyword>
<evidence type="ECO:0008006" key="15">
    <source>
        <dbReference type="Google" id="ProtNLM"/>
    </source>
</evidence>
<accession>A0A8J3BXF0</accession>
<dbReference type="GO" id="GO:0046872">
    <property type="term" value="F:metal ion binding"/>
    <property type="evidence" value="ECO:0007669"/>
    <property type="project" value="UniProtKB-KW"/>
</dbReference>
<dbReference type="InterPro" id="IPR048328">
    <property type="entry name" value="Dyp_perox_C"/>
</dbReference>
<dbReference type="GO" id="GO:0005829">
    <property type="term" value="C:cytosol"/>
    <property type="evidence" value="ECO:0007669"/>
    <property type="project" value="TreeGrafter"/>
</dbReference>
<dbReference type="Pfam" id="PF20628">
    <property type="entry name" value="Dyp_perox_C"/>
    <property type="match status" value="1"/>
</dbReference>
<evidence type="ECO:0000259" key="12">
    <source>
        <dbReference type="Pfam" id="PF20628"/>
    </source>
</evidence>
<feature type="chain" id="PRO_5039731401" description="Deferrochelatase/peroxidase EfeB" evidence="10">
    <location>
        <begin position="20"/>
        <end position="350"/>
    </location>
</feature>
<evidence type="ECO:0000256" key="4">
    <source>
        <dbReference type="ARBA" id="ARBA00022723"/>
    </source>
</evidence>
<organism evidence="13 14">
    <name type="scientific">Mangrovihabitans endophyticus</name>
    <dbReference type="NCBI Taxonomy" id="1751298"/>
    <lineage>
        <taxon>Bacteria</taxon>
        <taxon>Bacillati</taxon>
        <taxon>Actinomycetota</taxon>
        <taxon>Actinomycetes</taxon>
        <taxon>Micromonosporales</taxon>
        <taxon>Micromonosporaceae</taxon>
        <taxon>Mangrovihabitans</taxon>
    </lineage>
</organism>
<evidence type="ECO:0000313" key="13">
    <source>
        <dbReference type="EMBL" id="GGK78015.1"/>
    </source>
</evidence>
<dbReference type="AlphaFoldDB" id="A0A8J3BXF0"/>
<dbReference type="PANTHER" id="PTHR30521:SF4">
    <property type="entry name" value="DEFERROCHELATASE"/>
    <property type="match status" value="1"/>
</dbReference>
<proteinExistence type="inferred from homology"/>
<evidence type="ECO:0000256" key="8">
    <source>
        <dbReference type="ARBA" id="ARBA00025737"/>
    </source>
</evidence>
<feature type="signal peptide" evidence="10">
    <location>
        <begin position="1"/>
        <end position="19"/>
    </location>
</feature>
<dbReference type="Proteomes" id="UP000656042">
    <property type="component" value="Unassembled WGS sequence"/>
</dbReference>
<dbReference type="InterPro" id="IPR048327">
    <property type="entry name" value="Dyp_perox_N"/>
</dbReference>
<dbReference type="PROSITE" id="PS51404">
    <property type="entry name" value="DYP_PEROXIDASE"/>
    <property type="match status" value="1"/>
</dbReference>
<keyword evidence="2" id="KW-0575">Peroxidase</keyword>
<keyword evidence="3" id="KW-0349">Heme</keyword>
<evidence type="ECO:0000256" key="7">
    <source>
        <dbReference type="ARBA" id="ARBA00023004"/>
    </source>
</evidence>
<protein>
    <recommendedName>
        <fullName evidence="15">Deferrochelatase/peroxidase EfeB</fullName>
    </recommendedName>
</protein>
<keyword evidence="5 10" id="KW-0732">Signal</keyword>
<reference evidence="13" key="1">
    <citation type="journal article" date="2014" name="Int. J. Syst. Evol. Microbiol.">
        <title>Complete genome sequence of Corynebacterium casei LMG S-19264T (=DSM 44701T), isolated from a smear-ripened cheese.</title>
        <authorList>
            <consortium name="US DOE Joint Genome Institute (JGI-PGF)"/>
            <person name="Walter F."/>
            <person name="Albersmeier A."/>
            <person name="Kalinowski J."/>
            <person name="Ruckert C."/>
        </authorList>
    </citation>
    <scope>NUCLEOTIDE SEQUENCE</scope>
    <source>
        <strain evidence="13">CGMCC 4.7299</strain>
    </source>
</reference>
<comment type="cofactor">
    <cofactor evidence="1">
        <name>heme b</name>
        <dbReference type="ChEBI" id="CHEBI:60344"/>
    </cofactor>
</comment>
<reference evidence="13" key="2">
    <citation type="submission" date="2020-09" db="EMBL/GenBank/DDBJ databases">
        <authorList>
            <person name="Sun Q."/>
            <person name="Zhou Y."/>
        </authorList>
    </citation>
    <scope>NUCLEOTIDE SEQUENCE</scope>
    <source>
        <strain evidence="13">CGMCC 4.7299</strain>
    </source>
</reference>
<feature type="compositionally biased region" description="Low complexity" evidence="9">
    <location>
        <begin position="1"/>
        <end position="18"/>
    </location>
</feature>
<keyword evidence="4" id="KW-0479">Metal-binding</keyword>
<sequence length="350" mass="37412">MLAAAAGASLGAASCSATPAPPSTPAPPESAPPRDHQPGVVTAPEDFATLLALDVTDGSALRRLAARAGLAQRAATVTIAVGASLFDDRFGLAGVRPRGLTAMPEFPNDVLDPAWCHGDLLVQIGATTADGADAVAHDLAGDGLRQRWRRDGFRAENARTRAGLPAARNLFGFREGAGNPDPRRSDLMDRLVWAGEGEPGWAVGGTYQVVRLIRLATELWDREPVIRQEAVIGRHRDDDTPLAGGPEDGSFGYASDPDGRITPLDAHIRRANPRTPATERNRILRRGYAYRQGEEKGLIFICFQRDVEAGFATVQRRLDGEALQRYVLPFGGGYYFVPPSPAALAALVPR</sequence>
<feature type="domain" description="Dyp-type peroxidase C-terminal" evidence="12">
    <location>
        <begin position="167"/>
        <end position="340"/>
    </location>
</feature>
<evidence type="ECO:0000256" key="2">
    <source>
        <dbReference type="ARBA" id="ARBA00022559"/>
    </source>
</evidence>
<comment type="similarity">
    <text evidence="8">Belongs to the DyP-type peroxidase family.</text>
</comment>
<dbReference type="InterPro" id="IPR006314">
    <property type="entry name" value="Dyp_peroxidase"/>
</dbReference>
<comment type="caution">
    <text evidence="13">The sequence shown here is derived from an EMBL/GenBank/DDBJ whole genome shotgun (WGS) entry which is preliminary data.</text>
</comment>
<dbReference type="EMBL" id="BMMX01000002">
    <property type="protein sequence ID" value="GGK78015.1"/>
    <property type="molecule type" value="Genomic_DNA"/>
</dbReference>
<evidence type="ECO:0000256" key="9">
    <source>
        <dbReference type="SAM" id="MobiDB-lite"/>
    </source>
</evidence>
<gene>
    <name evidence="13" type="ORF">GCM10012284_09900</name>
</gene>
<dbReference type="GO" id="GO:0020037">
    <property type="term" value="F:heme binding"/>
    <property type="evidence" value="ECO:0007669"/>
    <property type="project" value="InterPro"/>
</dbReference>
<feature type="region of interest" description="Disordered" evidence="9">
    <location>
        <begin position="236"/>
        <end position="256"/>
    </location>
</feature>
<dbReference type="Pfam" id="PF04261">
    <property type="entry name" value="Dyp_perox_N"/>
    <property type="match status" value="1"/>
</dbReference>
<dbReference type="PANTHER" id="PTHR30521">
    <property type="entry name" value="DEFERROCHELATASE/PEROXIDASE"/>
    <property type="match status" value="1"/>
</dbReference>
<evidence type="ECO:0000259" key="11">
    <source>
        <dbReference type="Pfam" id="PF04261"/>
    </source>
</evidence>
<keyword evidence="7" id="KW-0408">Iron</keyword>
<feature type="region of interest" description="Disordered" evidence="9">
    <location>
        <begin position="1"/>
        <end position="41"/>
    </location>
</feature>